<gene>
    <name evidence="1" type="ORF">I4F81_001744</name>
</gene>
<proteinExistence type="predicted"/>
<reference evidence="1" key="1">
    <citation type="submission" date="2019-11" db="EMBL/GenBank/DDBJ databases">
        <title>Nori genome reveals adaptations in red seaweeds to the harsh intertidal environment.</title>
        <authorList>
            <person name="Wang D."/>
            <person name="Mao Y."/>
        </authorList>
    </citation>
    <scope>NUCLEOTIDE SEQUENCE</scope>
    <source>
        <tissue evidence="1">Gametophyte</tissue>
    </source>
</reference>
<keyword evidence="2" id="KW-1185">Reference proteome</keyword>
<evidence type="ECO:0000313" key="2">
    <source>
        <dbReference type="Proteomes" id="UP000798662"/>
    </source>
</evidence>
<sequence length="312" mass="30623">MSRGGAAFATAGTLLPCGPRSAVAPSPGGATALPFPTAQRLPRAGGRRRVRAPSPTCAAADPPDGDGWRFGIFRAADGGGGGGGGGDGGADGWVPLDDARLPLARLPALPPAGVSAEARLAAAAADVRFKGLADGGGAATGAAGGDEQDGAAAAAPPAGAPARVVASAYEEDVRRLVVCAAGTSLLYASVVQAVKERRRLWLRPLAVLVLDATTTGVPPPGGGDAAALGWAADAGAGAGTTLHDVRGGADMLVDDAGWGTVDTVTRAVVTASLAARPRPFFSAYVEGVGGEGEAAAAERALQDVVRKLGQQM</sequence>
<dbReference type="Proteomes" id="UP000798662">
    <property type="component" value="Chromosome 1"/>
</dbReference>
<accession>A0ACC3BMT8</accession>
<protein>
    <submittedName>
        <fullName evidence="1">Uncharacterized protein</fullName>
    </submittedName>
</protein>
<evidence type="ECO:0000313" key="1">
    <source>
        <dbReference type="EMBL" id="KAK1859147.1"/>
    </source>
</evidence>
<dbReference type="EMBL" id="CM020618">
    <property type="protein sequence ID" value="KAK1859147.1"/>
    <property type="molecule type" value="Genomic_DNA"/>
</dbReference>
<comment type="caution">
    <text evidence="1">The sequence shown here is derived from an EMBL/GenBank/DDBJ whole genome shotgun (WGS) entry which is preliminary data.</text>
</comment>
<name>A0ACC3BMT8_PYRYE</name>
<organism evidence="1 2">
    <name type="scientific">Pyropia yezoensis</name>
    <name type="common">Susabi-nori</name>
    <name type="synonym">Porphyra yezoensis</name>
    <dbReference type="NCBI Taxonomy" id="2788"/>
    <lineage>
        <taxon>Eukaryota</taxon>
        <taxon>Rhodophyta</taxon>
        <taxon>Bangiophyceae</taxon>
        <taxon>Bangiales</taxon>
        <taxon>Bangiaceae</taxon>
        <taxon>Pyropia</taxon>
    </lineage>
</organism>